<dbReference type="EMBL" id="MLCA01000002">
    <property type="protein sequence ID" value="MEE7490641.1"/>
    <property type="molecule type" value="Genomic_DNA"/>
</dbReference>
<dbReference type="InterPro" id="IPR040442">
    <property type="entry name" value="Pyrv_kinase-like_dom_sf"/>
</dbReference>
<dbReference type="PANTHER" id="PTHR42905:SF16">
    <property type="entry name" value="CARBOXYPHOSPHONOENOLPYRUVATE PHOSPHONOMUTASE-LIKE PROTEIN (AFU_ORTHOLOGUE AFUA_5G07230)"/>
    <property type="match status" value="1"/>
</dbReference>
<gene>
    <name evidence="1" type="ORF">MOTC310_09185</name>
</gene>
<sequence length="252" mass="26498">MTQVEKAKLFASLHATGSPLILYNVWDAGSAKAVLGAGAKAIATSSWAVAEAQGYRDGEIIPLAEVERVAARIAAVVDAPLTVDFEGGYAEDEDELAANVSRLVALGAVGINFEDRVVQGPGLYPIDRQARRIAAIREAADNLGLPLFINARTDLFLGRGPDPEVAIGEALDRAEAYREAGASGFFVPGLRDERLIGRAVEGAGLPVNVLTGEGVPAQRRLAELGVARLSHGSSPYVQATATLTEAARYAFF</sequence>
<dbReference type="Pfam" id="PF13714">
    <property type="entry name" value="PEP_mutase"/>
    <property type="match status" value="1"/>
</dbReference>
<proteinExistence type="predicted"/>
<dbReference type="PANTHER" id="PTHR42905">
    <property type="entry name" value="PHOSPHOENOLPYRUVATE CARBOXYLASE"/>
    <property type="match status" value="1"/>
</dbReference>
<dbReference type="CDD" id="cd00377">
    <property type="entry name" value="ICL_PEPM"/>
    <property type="match status" value="1"/>
</dbReference>
<evidence type="ECO:0000313" key="2">
    <source>
        <dbReference type="Proteomes" id="UP001355206"/>
    </source>
</evidence>
<accession>A0ABU7TLW4</accession>
<keyword evidence="1" id="KW-0456">Lyase</keyword>
<reference evidence="1 2" key="1">
    <citation type="journal article" date="2012" name="Genet. Mol. Biol.">
        <title>Analysis of 16S rRNA and mxaF genes revealing insights into Methylobacterium niche-specific plant association.</title>
        <authorList>
            <person name="Dourado M.N."/>
            <person name="Andreote F.D."/>
            <person name="Dini-Andreote F."/>
            <person name="Conti R."/>
            <person name="Araujo J.M."/>
            <person name="Araujo W.L."/>
        </authorList>
    </citation>
    <scope>NUCLEOTIDE SEQUENCE [LARGE SCALE GENOMIC DNA]</scope>
    <source>
        <strain evidence="1 2">TC3-10</strain>
    </source>
</reference>
<name>A0ABU7TLW4_9HYPH</name>
<dbReference type="InterPro" id="IPR015813">
    <property type="entry name" value="Pyrv/PenolPyrv_kinase-like_dom"/>
</dbReference>
<dbReference type="Proteomes" id="UP001355206">
    <property type="component" value="Unassembled WGS sequence"/>
</dbReference>
<dbReference type="Gene3D" id="3.20.20.60">
    <property type="entry name" value="Phosphoenolpyruvate-binding domains"/>
    <property type="match status" value="1"/>
</dbReference>
<dbReference type="InterPro" id="IPR039556">
    <property type="entry name" value="ICL/PEPM"/>
</dbReference>
<dbReference type="SUPFAM" id="SSF51621">
    <property type="entry name" value="Phosphoenolpyruvate/pyruvate domain"/>
    <property type="match status" value="1"/>
</dbReference>
<protein>
    <submittedName>
        <fullName evidence="1">Isocitrate lyase/phosphoenolpyruvate mutase family protein</fullName>
    </submittedName>
</protein>
<comment type="caution">
    <text evidence="1">The sequence shown here is derived from an EMBL/GenBank/DDBJ whole genome shotgun (WGS) entry which is preliminary data.</text>
</comment>
<evidence type="ECO:0000313" key="1">
    <source>
        <dbReference type="EMBL" id="MEE7490641.1"/>
    </source>
</evidence>
<dbReference type="RefSeq" id="WP_091778600.1">
    <property type="nucleotide sequence ID" value="NZ_MLCA01000002.1"/>
</dbReference>
<dbReference type="GO" id="GO:0016829">
    <property type="term" value="F:lyase activity"/>
    <property type="evidence" value="ECO:0007669"/>
    <property type="project" value="UniProtKB-KW"/>
</dbReference>
<keyword evidence="2" id="KW-1185">Reference proteome</keyword>
<organism evidence="1 2">
    <name type="scientific">Methylobacterium oryzae</name>
    <dbReference type="NCBI Taxonomy" id="334852"/>
    <lineage>
        <taxon>Bacteria</taxon>
        <taxon>Pseudomonadati</taxon>
        <taxon>Pseudomonadota</taxon>
        <taxon>Alphaproteobacteria</taxon>
        <taxon>Hyphomicrobiales</taxon>
        <taxon>Methylobacteriaceae</taxon>
        <taxon>Methylobacterium</taxon>
    </lineage>
</organism>